<gene>
    <name evidence="3" type="primary">leuD</name>
    <name evidence="5" type="ORF">A2Y75_03370</name>
</gene>
<keyword evidence="3" id="KW-0028">Amino-acid biosynthesis</keyword>
<dbReference type="PANTHER" id="PTHR43345">
    <property type="entry name" value="3-ISOPROPYLMALATE DEHYDRATASE SMALL SUBUNIT 2-RELATED-RELATED"/>
    <property type="match status" value="1"/>
</dbReference>
<dbReference type="STRING" id="1797197.A2Y75_03370"/>
<sequence length="169" mass="18299">MGDSKILTGRAHVFGDDVNTDYIISGRYKFKTLDMNELACHCMEDIDPDFASKVEPGDFIVAGANFGCGSSREQAPLVIKHAGVSAVLASSFARIFFRNAINKGLPVVECDTSQIEPGDDLEVDLSEGKVRNLTRGVEMDIAPLPSVMMDILADGGLTDYLRKHGGFKL</sequence>
<keyword evidence="2 3" id="KW-0456">Lyase</keyword>
<evidence type="ECO:0000259" key="4">
    <source>
        <dbReference type="Pfam" id="PF00694"/>
    </source>
</evidence>
<comment type="function">
    <text evidence="3">Catalyzes the isomerization between 2-isopropylmalate and 3-isopropylmalate, via the formation of 2-isopropylmaleate.</text>
</comment>
<accession>A0A1F2WH47</accession>
<dbReference type="GO" id="GO:0003861">
    <property type="term" value="F:3-isopropylmalate dehydratase activity"/>
    <property type="evidence" value="ECO:0007669"/>
    <property type="project" value="UniProtKB-UniRule"/>
</dbReference>
<evidence type="ECO:0000256" key="2">
    <source>
        <dbReference type="ARBA" id="ARBA00023239"/>
    </source>
</evidence>
<dbReference type="InterPro" id="IPR050075">
    <property type="entry name" value="LeuD"/>
</dbReference>
<comment type="similarity">
    <text evidence="1 3">Belongs to the LeuD family. LeuD type 2 subfamily.</text>
</comment>
<evidence type="ECO:0000313" key="5">
    <source>
        <dbReference type="EMBL" id="OFW56173.1"/>
    </source>
</evidence>
<dbReference type="CDD" id="cd01577">
    <property type="entry name" value="IPMI_Swivel"/>
    <property type="match status" value="1"/>
</dbReference>
<dbReference type="UniPathway" id="UPA00048">
    <property type="reaction ID" value="UER00071"/>
</dbReference>
<dbReference type="EMBL" id="MELK01000048">
    <property type="protein sequence ID" value="OFW56173.1"/>
    <property type="molecule type" value="Genomic_DNA"/>
</dbReference>
<dbReference type="Proteomes" id="UP000177876">
    <property type="component" value="Unassembled WGS sequence"/>
</dbReference>
<evidence type="ECO:0000256" key="3">
    <source>
        <dbReference type="HAMAP-Rule" id="MF_01032"/>
    </source>
</evidence>
<protein>
    <recommendedName>
        <fullName evidence="3">3-isopropylmalate dehydratase small subunit</fullName>
        <ecNumber evidence="3">4.2.1.33</ecNumber>
    </recommendedName>
    <alternativeName>
        <fullName evidence="3">Alpha-IPM isomerase</fullName>
        <shortName evidence="3">IPMI</shortName>
    </alternativeName>
    <alternativeName>
        <fullName evidence="3">Isopropylmalate isomerase</fullName>
    </alternativeName>
</protein>
<dbReference type="PANTHER" id="PTHR43345:SF2">
    <property type="entry name" value="3-ISOPROPYLMALATE DEHYDRATASE SMALL SUBUNIT 1"/>
    <property type="match status" value="1"/>
</dbReference>
<dbReference type="GO" id="GO:0009098">
    <property type="term" value="P:L-leucine biosynthetic process"/>
    <property type="evidence" value="ECO:0007669"/>
    <property type="project" value="UniProtKB-UniRule"/>
</dbReference>
<dbReference type="SUPFAM" id="SSF52016">
    <property type="entry name" value="LeuD/IlvD-like"/>
    <property type="match status" value="1"/>
</dbReference>
<comment type="pathway">
    <text evidence="3">Amino-acid biosynthesis; L-leucine biosynthesis; L-leucine from 3-methyl-2-oxobutanoate: step 2/4.</text>
</comment>
<evidence type="ECO:0000256" key="1">
    <source>
        <dbReference type="ARBA" id="ARBA00009869"/>
    </source>
</evidence>
<dbReference type="AlphaFoldDB" id="A0A1F2WH47"/>
<dbReference type="HAMAP" id="MF_01032">
    <property type="entry name" value="LeuD_type2"/>
    <property type="match status" value="1"/>
</dbReference>
<keyword evidence="3" id="KW-0100">Branched-chain amino acid biosynthesis</keyword>
<dbReference type="EC" id="4.2.1.33" evidence="3"/>
<organism evidence="5 6">
    <name type="scientific">Candidatus Solincola sediminis</name>
    <dbReference type="NCBI Taxonomy" id="1797199"/>
    <lineage>
        <taxon>Bacteria</taxon>
        <taxon>Bacillati</taxon>
        <taxon>Actinomycetota</taxon>
        <taxon>Candidatus Geothermincolia</taxon>
        <taxon>Candidatus Geothermincolales</taxon>
        <taxon>Candidatus Geothermincolaceae</taxon>
        <taxon>Candidatus Solincola</taxon>
    </lineage>
</organism>
<evidence type="ECO:0000313" key="6">
    <source>
        <dbReference type="Proteomes" id="UP000177876"/>
    </source>
</evidence>
<feature type="domain" description="Aconitase A/isopropylmalate dehydratase small subunit swivel" evidence="4">
    <location>
        <begin position="50"/>
        <end position="105"/>
    </location>
</feature>
<dbReference type="Gene3D" id="3.20.19.10">
    <property type="entry name" value="Aconitase, domain 4"/>
    <property type="match status" value="1"/>
</dbReference>
<dbReference type="NCBIfam" id="TIGR02087">
    <property type="entry name" value="LEUD_arch"/>
    <property type="match status" value="1"/>
</dbReference>
<name>A0A1F2WH47_9ACTN</name>
<dbReference type="InterPro" id="IPR015928">
    <property type="entry name" value="Aconitase/3IPM_dehydase_swvl"/>
</dbReference>
<comment type="caution">
    <text evidence="5">The sequence shown here is derived from an EMBL/GenBank/DDBJ whole genome shotgun (WGS) entry which is preliminary data.</text>
</comment>
<proteinExistence type="inferred from homology"/>
<reference evidence="5 6" key="1">
    <citation type="journal article" date="2016" name="Nat. Commun.">
        <title>Thousands of microbial genomes shed light on interconnected biogeochemical processes in an aquifer system.</title>
        <authorList>
            <person name="Anantharaman K."/>
            <person name="Brown C.T."/>
            <person name="Hug L.A."/>
            <person name="Sharon I."/>
            <person name="Castelle C.J."/>
            <person name="Probst A.J."/>
            <person name="Thomas B.C."/>
            <person name="Singh A."/>
            <person name="Wilkins M.J."/>
            <person name="Karaoz U."/>
            <person name="Brodie E.L."/>
            <person name="Williams K.H."/>
            <person name="Hubbard S.S."/>
            <person name="Banfield J.F."/>
        </authorList>
    </citation>
    <scope>NUCLEOTIDE SEQUENCE [LARGE SCALE GENOMIC DNA]</scope>
</reference>
<dbReference type="InterPro" id="IPR033940">
    <property type="entry name" value="IPMI_Swivel"/>
</dbReference>
<dbReference type="InterPro" id="IPR011827">
    <property type="entry name" value="LeuD_type2/HacB/DmdB"/>
</dbReference>
<dbReference type="Pfam" id="PF00694">
    <property type="entry name" value="Aconitase_C"/>
    <property type="match status" value="1"/>
</dbReference>
<keyword evidence="3" id="KW-0432">Leucine biosynthesis</keyword>
<comment type="subunit">
    <text evidence="3">Heterodimer of LeuC and LeuD.</text>
</comment>
<dbReference type="InterPro" id="IPR000573">
    <property type="entry name" value="AconitaseA/IPMdHydase_ssu_swvl"/>
</dbReference>
<comment type="catalytic activity">
    <reaction evidence="3">
        <text>(2R,3S)-3-isopropylmalate = (2S)-2-isopropylmalate</text>
        <dbReference type="Rhea" id="RHEA:32287"/>
        <dbReference type="ChEBI" id="CHEBI:1178"/>
        <dbReference type="ChEBI" id="CHEBI:35121"/>
        <dbReference type="EC" id="4.2.1.33"/>
    </reaction>
</comment>